<dbReference type="Pfam" id="PF00378">
    <property type="entry name" value="ECH_1"/>
    <property type="match status" value="1"/>
</dbReference>
<dbReference type="Proteomes" id="UP000242525">
    <property type="component" value="Unassembled WGS sequence"/>
</dbReference>
<dbReference type="CDD" id="cd06558">
    <property type="entry name" value="crotonase-like"/>
    <property type="match status" value="1"/>
</dbReference>
<dbReference type="InterPro" id="IPR001753">
    <property type="entry name" value="Enoyl-CoA_hydra/iso"/>
</dbReference>
<evidence type="ECO:0000313" key="2">
    <source>
        <dbReference type="Proteomes" id="UP000242525"/>
    </source>
</evidence>
<dbReference type="GO" id="GO:0004165">
    <property type="term" value="F:delta(3)-delta(2)-enoyl-CoA isomerase activity"/>
    <property type="evidence" value="ECO:0007669"/>
    <property type="project" value="TreeGrafter"/>
</dbReference>
<organism evidence="1 2">
    <name type="scientific">Geotrichum candidum</name>
    <name type="common">Oospora lactis</name>
    <name type="synonym">Dipodascus geotrichum</name>
    <dbReference type="NCBI Taxonomy" id="1173061"/>
    <lineage>
        <taxon>Eukaryota</taxon>
        <taxon>Fungi</taxon>
        <taxon>Dikarya</taxon>
        <taxon>Ascomycota</taxon>
        <taxon>Saccharomycotina</taxon>
        <taxon>Dipodascomycetes</taxon>
        <taxon>Dipodascales</taxon>
        <taxon>Dipodascaceae</taxon>
        <taxon>Geotrichum</taxon>
    </lineage>
</organism>
<dbReference type="Gene3D" id="3.90.226.10">
    <property type="entry name" value="2-enoyl-CoA Hydratase, Chain A, domain 1"/>
    <property type="match status" value="1"/>
</dbReference>
<dbReference type="InterPro" id="IPR029045">
    <property type="entry name" value="ClpP/crotonase-like_dom_sf"/>
</dbReference>
<dbReference type="GO" id="GO:0006635">
    <property type="term" value="P:fatty acid beta-oxidation"/>
    <property type="evidence" value="ECO:0007669"/>
    <property type="project" value="TreeGrafter"/>
</dbReference>
<sequence>MSFPITFPAAVHPNKAEQGQDWVIVSVSADDSYYLLEYNSPPDNRYTAKFIAAYLQALDYIRTQGEPRVLVTTSRLPKFFSNGLDFEAAISTPGFFDEYYYRLMRTILEFPWPTVALVNGHGFAAGFMVAACHDYRVMNPDKGFLCMNEVAFGADLLPPMMSIFRVKFGSQLSRKIAQEGHRFTSKEALDAGIIDVRGGLAEVEALIKAVAGKYVKSPSYSHIRQELLKEVIADTRSFDKDAEILTKRYNDQDAFYSKRGQELEQLVKSKL</sequence>
<dbReference type="PANTHER" id="PTHR11941:SF75">
    <property type="entry name" value="ENOYL-COA HYDRATASE_ISOMERASE FAMILY PROTEIN"/>
    <property type="match status" value="1"/>
</dbReference>
<dbReference type="EMBL" id="CCBN010000001">
    <property type="protein sequence ID" value="CDO51248.1"/>
    <property type="molecule type" value="Genomic_DNA"/>
</dbReference>
<reference evidence="1" key="1">
    <citation type="submission" date="2014-03" db="EMBL/GenBank/DDBJ databases">
        <authorList>
            <person name="Casaregola S."/>
        </authorList>
    </citation>
    <scope>NUCLEOTIDE SEQUENCE [LARGE SCALE GENOMIC DNA]</scope>
    <source>
        <strain evidence="1">CLIB 918</strain>
    </source>
</reference>
<dbReference type="OrthoDB" id="1696280at2759"/>
<comment type="caution">
    <text evidence="1">The sequence shown here is derived from an EMBL/GenBank/DDBJ whole genome shotgun (WGS) entry which is preliminary data.</text>
</comment>
<evidence type="ECO:0000313" key="1">
    <source>
        <dbReference type="EMBL" id="CDO51248.1"/>
    </source>
</evidence>
<name>A0A0J9YHE5_GEOCN</name>
<dbReference type="SUPFAM" id="SSF52096">
    <property type="entry name" value="ClpP/crotonase"/>
    <property type="match status" value="1"/>
</dbReference>
<protein>
    <submittedName>
        <fullName evidence="1">Uncharacterized protein</fullName>
    </submittedName>
</protein>
<dbReference type="PANTHER" id="PTHR11941">
    <property type="entry name" value="ENOYL-COA HYDRATASE-RELATED"/>
    <property type="match status" value="1"/>
</dbReference>
<gene>
    <name evidence="1" type="ORF">BN980_GECA01s03112g</name>
</gene>
<dbReference type="AlphaFoldDB" id="A0A0J9YHE5"/>
<dbReference type="STRING" id="1173061.A0A0J9YHE5"/>
<dbReference type="GO" id="GO:0005777">
    <property type="term" value="C:peroxisome"/>
    <property type="evidence" value="ECO:0007669"/>
    <property type="project" value="TreeGrafter"/>
</dbReference>
<keyword evidence="2" id="KW-1185">Reference proteome</keyword>
<accession>A0A0J9YHE5</accession>
<proteinExistence type="predicted"/>